<feature type="transmembrane region" description="Helical" evidence="3">
    <location>
        <begin position="29"/>
        <end position="48"/>
    </location>
</feature>
<keyword evidence="4" id="KW-1185">Reference proteome</keyword>
<evidence type="ECO:0000256" key="3">
    <source>
        <dbReference type="SAM" id="Phobius"/>
    </source>
</evidence>
<protein>
    <submittedName>
        <fullName evidence="5">Uncharacterized protein</fullName>
    </submittedName>
</protein>
<name>A0A915C6A1_PARUN</name>
<sequence length="354" mass="38991">MYSTAHEGQKRGLLRPYGATHVGPVFRNLPLFGFLTALVVFFYVFYIYQAQNAELALMREEYSVLQQHLSKLKTENLDIKASLESCKDDEKSLQGEKSDANKKLEECASNLRSEKIRAESLKSDVAKVEVEIAECSRRVESAQSELLRLNGTMAAIHAVGMGNEALVITLNNTVNQLRGELARLKAEGHAESAVHVANELIQEAAPKAKMNSPTVSLIRAPGKSDHDEEMVKGNAQALAADEKNAAHLLYQDRGNDAKVFVVSSTAQSNADAQPHPLDIAKVRDTLDMDRPAGPGDRVKLEDRRNQQDEDDGRLVIPGGEYANSLVPEQGAFVRRANEAAPDFENDEKVNEREA</sequence>
<keyword evidence="3" id="KW-1133">Transmembrane helix</keyword>
<dbReference type="WBParaSite" id="PgR088_g033_t05">
    <property type="protein sequence ID" value="PgR088_g033_t05"/>
    <property type="gene ID" value="PgR088_g033"/>
</dbReference>
<evidence type="ECO:0000313" key="4">
    <source>
        <dbReference type="Proteomes" id="UP000887569"/>
    </source>
</evidence>
<keyword evidence="3" id="KW-0812">Transmembrane</keyword>
<feature type="compositionally biased region" description="Basic and acidic residues" evidence="2">
    <location>
        <begin position="286"/>
        <end position="307"/>
    </location>
</feature>
<feature type="region of interest" description="Disordered" evidence="2">
    <location>
        <begin position="286"/>
        <end position="321"/>
    </location>
</feature>
<dbReference type="Gene3D" id="1.10.287.1490">
    <property type="match status" value="1"/>
</dbReference>
<keyword evidence="1" id="KW-0175">Coiled coil</keyword>
<reference evidence="5" key="1">
    <citation type="submission" date="2022-11" db="UniProtKB">
        <authorList>
            <consortium name="WormBaseParasite"/>
        </authorList>
    </citation>
    <scope>IDENTIFICATION</scope>
</reference>
<dbReference type="AlphaFoldDB" id="A0A915C6A1"/>
<feature type="coiled-coil region" evidence="1">
    <location>
        <begin position="55"/>
        <end position="187"/>
    </location>
</feature>
<evidence type="ECO:0000256" key="2">
    <source>
        <dbReference type="SAM" id="MobiDB-lite"/>
    </source>
</evidence>
<proteinExistence type="predicted"/>
<organism evidence="4 5">
    <name type="scientific">Parascaris univalens</name>
    <name type="common">Nematode worm</name>
    <dbReference type="NCBI Taxonomy" id="6257"/>
    <lineage>
        <taxon>Eukaryota</taxon>
        <taxon>Metazoa</taxon>
        <taxon>Ecdysozoa</taxon>
        <taxon>Nematoda</taxon>
        <taxon>Chromadorea</taxon>
        <taxon>Rhabditida</taxon>
        <taxon>Spirurina</taxon>
        <taxon>Ascaridomorpha</taxon>
        <taxon>Ascaridoidea</taxon>
        <taxon>Ascarididae</taxon>
        <taxon>Parascaris</taxon>
    </lineage>
</organism>
<keyword evidence="3" id="KW-0472">Membrane</keyword>
<dbReference type="Proteomes" id="UP000887569">
    <property type="component" value="Unplaced"/>
</dbReference>
<evidence type="ECO:0000256" key="1">
    <source>
        <dbReference type="SAM" id="Coils"/>
    </source>
</evidence>
<evidence type="ECO:0000313" key="5">
    <source>
        <dbReference type="WBParaSite" id="PgR088_g033_t05"/>
    </source>
</evidence>
<accession>A0A915C6A1</accession>